<keyword evidence="2" id="KW-0418">Kinase</keyword>
<accession>A0A9D6V2J7</accession>
<feature type="non-terminal residue" evidence="2">
    <location>
        <position position="1"/>
    </location>
</feature>
<dbReference type="Proteomes" id="UP000807825">
    <property type="component" value="Unassembled WGS sequence"/>
</dbReference>
<evidence type="ECO:0000259" key="1">
    <source>
        <dbReference type="Pfam" id="PF08544"/>
    </source>
</evidence>
<comment type="caution">
    <text evidence="2">The sequence shown here is derived from an EMBL/GenBank/DDBJ whole genome shotgun (WGS) entry which is preliminary data.</text>
</comment>
<dbReference type="GO" id="GO:0005524">
    <property type="term" value="F:ATP binding"/>
    <property type="evidence" value="ECO:0007669"/>
    <property type="project" value="InterPro"/>
</dbReference>
<dbReference type="AlphaFoldDB" id="A0A9D6V2J7"/>
<organism evidence="2 3">
    <name type="scientific">Desulfomonile tiedjei</name>
    <dbReference type="NCBI Taxonomy" id="2358"/>
    <lineage>
        <taxon>Bacteria</taxon>
        <taxon>Pseudomonadati</taxon>
        <taxon>Thermodesulfobacteriota</taxon>
        <taxon>Desulfomonilia</taxon>
        <taxon>Desulfomonilales</taxon>
        <taxon>Desulfomonilaceae</taxon>
        <taxon>Desulfomonile</taxon>
    </lineage>
</organism>
<keyword evidence="2" id="KW-0808">Transferase</keyword>
<evidence type="ECO:0000313" key="3">
    <source>
        <dbReference type="Proteomes" id="UP000807825"/>
    </source>
</evidence>
<protein>
    <submittedName>
        <fullName evidence="2">GHMP kinase</fullName>
    </submittedName>
</protein>
<sequence>TGMTRRAGDILERQKSVTSSKMDVLTRMKEMCGDSLRVLQSGRSLNRFGEILHGGWLEKRTLVDTISNNSINEYYEKAREAGALGGKLLGAGGGGFLLFYVEKQNQDRVRDALPELKELPFLFEPQGSKVIYVSDDM</sequence>
<feature type="domain" description="GHMP kinase C-terminal" evidence="1">
    <location>
        <begin position="43"/>
        <end position="115"/>
    </location>
</feature>
<dbReference type="InterPro" id="IPR013750">
    <property type="entry name" value="GHMP_kinase_C_dom"/>
</dbReference>
<dbReference type="GO" id="GO:0016301">
    <property type="term" value="F:kinase activity"/>
    <property type="evidence" value="ECO:0007669"/>
    <property type="project" value="UniProtKB-KW"/>
</dbReference>
<reference evidence="2" key="1">
    <citation type="submission" date="2020-07" db="EMBL/GenBank/DDBJ databases">
        <title>Huge and variable diversity of episymbiotic CPR bacteria and DPANN archaea in groundwater ecosystems.</title>
        <authorList>
            <person name="He C.Y."/>
            <person name="Keren R."/>
            <person name="Whittaker M."/>
            <person name="Farag I.F."/>
            <person name="Doudna J."/>
            <person name="Cate J.H.D."/>
            <person name="Banfield J.F."/>
        </authorList>
    </citation>
    <scope>NUCLEOTIDE SEQUENCE</scope>
    <source>
        <strain evidence="2">NC_groundwater_1664_Pr3_B-0.1um_52_9</strain>
    </source>
</reference>
<dbReference type="InterPro" id="IPR036554">
    <property type="entry name" value="GHMP_kinase_C_sf"/>
</dbReference>
<dbReference type="SUPFAM" id="SSF55060">
    <property type="entry name" value="GHMP Kinase, C-terminal domain"/>
    <property type="match status" value="1"/>
</dbReference>
<gene>
    <name evidence="2" type="ORF">HY912_08425</name>
</gene>
<dbReference type="Pfam" id="PF08544">
    <property type="entry name" value="GHMP_kinases_C"/>
    <property type="match status" value="1"/>
</dbReference>
<proteinExistence type="predicted"/>
<evidence type="ECO:0000313" key="2">
    <source>
        <dbReference type="EMBL" id="MBI5249505.1"/>
    </source>
</evidence>
<dbReference type="EMBL" id="JACRDE010000229">
    <property type="protein sequence ID" value="MBI5249505.1"/>
    <property type="molecule type" value="Genomic_DNA"/>
</dbReference>
<dbReference type="PRINTS" id="PR00960">
    <property type="entry name" value="LMBPPROTEIN"/>
</dbReference>
<dbReference type="InterPro" id="IPR001174">
    <property type="entry name" value="HddA/FKP"/>
</dbReference>
<name>A0A9D6V2J7_9BACT</name>
<dbReference type="Gene3D" id="3.30.70.890">
    <property type="entry name" value="GHMP kinase, C-terminal domain"/>
    <property type="match status" value="1"/>
</dbReference>